<keyword evidence="10" id="KW-1185">Reference proteome</keyword>
<proteinExistence type="inferred from homology"/>
<keyword evidence="4" id="KW-0812">Transmembrane</keyword>
<protein>
    <submittedName>
        <fullName evidence="9">TonB-dependent receptor</fullName>
    </submittedName>
</protein>
<evidence type="ECO:0000313" key="9">
    <source>
        <dbReference type="EMBL" id="GAA4872498.1"/>
    </source>
</evidence>
<evidence type="ECO:0000256" key="7">
    <source>
        <dbReference type="ARBA" id="ARBA00023237"/>
    </source>
</evidence>
<dbReference type="SUPFAM" id="SSF56935">
    <property type="entry name" value="Porins"/>
    <property type="match status" value="1"/>
</dbReference>
<dbReference type="RefSeq" id="WP_345332291.1">
    <property type="nucleotide sequence ID" value="NZ_BAABJZ010000003.1"/>
</dbReference>
<keyword evidence="7" id="KW-0998">Cell outer membrane</keyword>
<evidence type="ECO:0000256" key="8">
    <source>
        <dbReference type="SAM" id="SignalP"/>
    </source>
</evidence>
<keyword evidence="6" id="KW-0472">Membrane</keyword>
<dbReference type="InterPro" id="IPR005017">
    <property type="entry name" value="OMPP1/FadL/TodX"/>
</dbReference>
<dbReference type="Pfam" id="PF03349">
    <property type="entry name" value="Toluene_X"/>
    <property type="match status" value="1"/>
</dbReference>
<dbReference type="PANTHER" id="PTHR35093:SF1">
    <property type="entry name" value="OUTER MEMBRANE LONG-CHAIN FATTY ACID RECEPTOR FADL FAMILY"/>
    <property type="match status" value="1"/>
</dbReference>
<evidence type="ECO:0000256" key="3">
    <source>
        <dbReference type="ARBA" id="ARBA00022452"/>
    </source>
</evidence>
<evidence type="ECO:0000256" key="1">
    <source>
        <dbReference type="ARBA" id="ARBA00004571"/>
    </source>
</evidence>
<keyword evidence="3" id="KW-1134">Transmembrane beta strand</keyword>
<keyword evidence="9" id="KW-0675">Receptor</keyword>
<evidence type="ECO:0000256" key="5">
    <source>
        <dbReference type="ARBA" id="ARBA00022729"/>
    </source>
</evidence>
<evidence type="ECO:0000256" key="2">
    <source>
        <dbReference type="ARBA" id="ARBA00008163"/>
    </source>
</evidence>
<name>A0ABP9ECP2_9GAMM</name>
<feature type="chain" id="PRO_5046535215" evidence="8">
    <location>
        <begin position="23"/>
        <end position="457"/>
    </location>
</feature>
<reference evidence="10" key="1">
    <citation type="journal article" date="2019" name="Int. J. Syst. Evol. Microbiol.">
        <title>The Global Catalogue of Microorganisms (GCM) 10K type strain sequencing project: providing services to taxonomists for standard genome sequencing and annotation.</title>
        <authorList>
            <consortium name="The Broad Institute Genomics Platform"/>
            <consortium name="The Broad Institute Genome Sequencing Center for Infectious Disease"/>
            <person name="Wu L."/>
            <person name="Ma J."/>
        </authorList>
    </citation>
    <scope>NUCLEOTIDE SEQUENCE [LARGE SCALE GENOMIC DNA]</scope>
    <source>
        <strain evidence="10">JCM 18401</strain>
    </source>
</reference>
<sequence>MKAVNKTLIALAVAAISSPSFAAGFGLNAQSATGVGRAISGDAAIGDNAAILARNPAGMALFDSKALSVGMSYLDVDVNIKDVSVTLPGAIVGSPSDVAVPIGSEHSAADNKFVPSIYYIQPINDQFAFGLAAFTNFGTGTDTSALQGGELIPGSELPKPEDLLGNTQLTTVNFNASLSYRINEMFSVGAGLDVIYGSGEVSRGSIPDGAGGAIQLVDVDADGIGFGGIVGGLIEFNQDHRIGFSYRFSPEVTADGTTDKLSSEEGVPARYQEMTVPLPDIFQIAGFHQVLPQLALHYTVQFTQWSTFDEITMKDGVIAMGHPLLDGSAVPNEPLKEYQWEDSWLYSVGATYSVTDQLDLRAGYMFDNGVIGELESISIPDSDRNWYTFGATYRLDKHHSFDFGYAYVQGQDVEVTELSAILTAGISEQVGALTPIYTTATTRSNAQYFSLQYNYSF</sequence>
<gene>
    <name evidence="9" type="ORF">GCM10023333_01590</name>
</gene>
<dbReference type="Gene3D" id="2.40.160.60">
    <property type="entry name" value="Outer membrane protein transport protein (OMPP1/FadL/TodX)"/>
    <property type="match status" value="1"/>
</dbReference>
<evidence type="ECO:0000256" key="6">
    <source>
        <dbReference type="ARBA" id="ARBA00023136"/>
    </source>
</evidence>
<comment type="similarity">
    <text evidence="2">Belongs to the OmpP1/FadL family.</text>
</comment>
<feature type="signal peptide" evidence="8">
    <location>
        <begin position="1"/>
        <end position="22"/>
    </location>
</feature>
<comment type="caution">
    <text evidence="9">The sequence shown here is derived from an EMBL/GenBank/DDBJ whole genome shotgun (WGS) entry which is preliminary data.</text>
</comment>
<evidence type="ECO:0000256" key="4">
    <source>
        <dbReference type="ARBA" id="ARBA00022692"/>
    </source>
</evidence>
<evidence type="ECO:0000313" key="10">
    <source>
        <dbReference type="Proteomes" id="UP001499988"/>
    </source>
</evidence>
<accession>A0ABP9ECP2</accession>
<dbReference type="EMBL" id="BAABJZ010000003">
    <property type="protein sequence ID" value="GAA4872498.1"/>
    <property type="molecule type" value="Genomic_DNA"/>
</dbReference>
<organism evidence="9 10">
    <name type="scientific">Ferrimonas pelagia</name>
    <dbReference type="NCBI Taxonomy" id="1177826"/>
    <lineage>
        <taxon>Bacteria</taxon>
        <taxon>Pseudomonadati</taxon>
        <taxon>Pseudomonadota</taxon>
        <taxon>Gammaproteobacteria</taxon>
        <taxon>Alteromonadales</taxon>
        <taxon>Ferrimonadaceae</taxon>
        <taxon>Ferrimonas</taxon>
    </lineage>
</organism>
<dbReference type="Proteomes" id="UP001499988">
    <property type="component" value="Unassembled WGS sequence"/>
</dbReference>
<keyword evidence="5 8" id="KW-0732">Signal</keyword>
<comment type="subcellular location">
    <subcellularLocation>
        <location evidence="1">Cell outer membrane</location>
        <topology evidence="1">Multi-pass membrane protein</topology>
    </subcellularLocation>
</comment>
<dbReference type="PANTHER" id="PTHR35093">
    <property type="entry name" value="OUTER MEMBRANE PROTEIN NMB0088-RELATED"/>
    <property type="match status" value="1"/>
</dbReference>